<feature type="domain" description="HTH merR-type" evidence="5">
    <location>
        <begin position="1"/>
        <end position="71"/>
    </location>
</feature>
<keyword evidence="4" id="KW-0804">Transcription</keyword>
<dbReference type="Gene3D" id="1.10.490.50">
    <property type="entry name" value="Antibiotic binding domain of TipA-like multidrug resistance regulators"/>
    <property type="match status" value="1"/>
</dbReference>
<dbReference type="GO" id="GO:0003700">
    <property type="term" value="F:DNA-binding transcription factor activity"/>
    <property type="evidence" value="ECO:0007669"/>
    <property type="project" value="InterPro"/>
</dbReference>
<evidence type="ECO:0000259" key="5">
    <source>
        <dbReference type="PROSITE" id="PS50937"/>
    </source>
</evidence>
<protein>
    <submittedName>
        <fullName evidence="6">MerR family transcriptional regulator</fullName>
    </submittedName>
</protein>
<dbReference type="RefSeq" id="WP_148456898.1">
    <property type="nucleotide sequence ID" value="NZ_VSDO01000005.1"/>
</dbReference>
<dbReference type="Gene3D" id="1.10.1660.10">
    <property type="match status" value="1"/>
</dbReference>
<dbReference type="EMBL" id="VSDO01000005">
    <property type="protein sequence ID" value="TYA10846.1"/>
    <property type="molecule type" value="Genomic_DNA"/>
</dbReference>
<dbReference type="InterPro" id="IPR009061">
    <property type="entry name" value="DNA-bd_dom_put_sf"/>
</dbReference>
<reference evidence="6 7" key="1">
    <citation type="submission" date="2019-08" db="EMBL/GenBank/DDBJ databases">
        <title>Genome sequencing of Paenibacillus faecis DSM 23593(T).</title>
        <authorList>
            <person name="Kook J.-K."/>
            <person name="Park S.-N."/>
            <person name="Lim Y.K."/>
        </authorList>
    </citation>
    <scope>NUCLEOTIDE SEQUENCE [LARGE SCALE GENOMIC DNA]</scope>
    <source>
        <strain evidence="6 7">DSM 23593</strain>
    </source>
</reference>
<dbReference type="PANTHER" id="PTHR30204">
    <property type="entry name" value="REDOX-CYCLING DRUG-SENSING TRANSCRIPTIONAL ACTIVATOR SOXR"/>
    <property type="match status" value="1"/>
</dbReference>
<dbReference type="GO" id="GO:0003677">
    <property type="term" value="F:DNA binding"/>
    <property type="evidence" value="ECO:0007669"/>
    <property type="project" value="UniProtKB-KW"/>
</dbReference>
<dbReference type="SUPFAM" id="SSF89082">
    <property type="entry name" value="Antibiotic binding domain of TipA-like multidrug resistance regulators"/>
    <property type="match status" value="1"/>
</dbReference>
<dbReference type="Pfam" id="PF13411">
    <property type="entry name" value="MerR_1"/>
    <property type="match status" value="1"/>
</dbReference>
<evidence type="ECO:0000313" key="6">
    <source>
        <dbReference type="EMBL" id="TYA10846.1"/>
    </source>
</evidence>
<dbReference type="PROSITE" id="PS50937">
    <property type="entry name" value="HTH_MERR_2"/>
    <property type="match status" value="1"/>
</dbReference>
<gene>
    <name evidence="6" type="ORF">FRY98_24030</name>
</gene>
<organism evidence="6 7">
    <name type="scientific">Paenibacillus faecis</name>
    <dbReference type="NCBI Taxonomy" id="862114"/>
    <lineage>
        <taxon>Bacteria</taxon>
        <taxon>Bacillati</taxon>
        <taxon>Bacillota</taxon>
        <taxon>Bacilli</taxon>
        <taxon>Bacillales</taxon>
        <taxon>Paenibacillaceae</taxon>
        <taxon>Paenibacillus</taxon>
    </lineage>
</organism>
<evidence type="ECO:0000313" key="7">
    <source>
        <dbReference type="Proteomes" id="UP000325218"/>
    </source>
</evidence>
<keyword evidence="2" id="KW-0238">DNA-binding</keyword>
<evidence type="ECO:0000256" key="3">
    <source>
        <dbReference type="ARBA" id="ARBA00023159"/>
    </source>
</evidence>
<dbReference type="OrthoDB" id="9814833at2"/>
<keyword evidence="7" id="KW-1185">Reference proteome</keyword>
<proteinExistence type="predicted"/>
<dbReference type="Pfam" id="PF07739">
    <property type="entry name" value="TipAS"/>
    <property type="match status" value="1"/>
</dbReference>
<dbReference type="SUPFAM" id="SSF46955">
    <property type="entry name" value="Putative DNA-binding domain"/>
    <property type="match status" value="1"/>
</dbReference>
<dbReference type="PANTHER" id="PTHR30204:SF90">
    <property type="entry name" value="HTH-TYPE TRANSCRIPTIONAL ACTIVATOR MTA"/>
    <property type="match status" value="1"/>
</dbReference>
<dbReference type="InterPro" id="IPR036244">
    <property type="entry name" value="TipA-like_antibiotic-bd"/>
</dbReference>
<keyword evidence="1" id="KW-0805">Transcription regulation</keyword>
<accession>A0A5D0CLM3</accession>
<dbReference type="InterPro" id="IPR000551">
    <property type="entry name" value="MerR-type_HTH_dom"/>
</dbReference>
<dbReference type="Proteomes" id="UP000325218">
    <property type="component" value="Unassembled WGS sequence"/>
</dbReference>
<dbReference type="InterPro" id="IPR012925">
    <property type="entry name" value="TipAS_dom"/>
</dbReference>
<evidence type="ECO:0000256" key="1">
    <source>
        <dbReference type="ARBA" id="ARBA00023015"/>
    </source>
</evidence>
<sequence>MRLSVKEVSELAKVTVKTLHHYHKIGLLAPAEVTEAGYRLYGDGELERLQQILFYRELDFPLEQIKELLAGRTDRGTILKEQKELLLRKRRKLGAILETLEQSIAAAERGEPMDGREMFRGFDNEAAWAEALEEQNRHLKESYGVDLLDSERIDVPTLNEQAAEAADFMARMAEALRDGIKHNDEEVGQLIRRHLNFLERHGHPARIEDFVEQTRFFREDDFHRRMLEGQQTGLAYYLAAAAESLMGAAE</sequence>
<evidence type="ECO:0000256" key="4">
    <source>
        <dbReference type="ARBA" id="ARBA00023163"/>
    </source>
</evidence>
<keyword evidence="3" id="KW-0010">Activator</keyword>
<dbReference type="SMART" id="SM00422">
    <property type="entry name" value="HTH_MERR"/>
    <property type="match status" value="1"/>
</dbReference>
<dbReference type="CDD" id="cd01106">
    <property type="entry name" value="HTH_TipAL-Mta"/>
    <property type="match status" value="1"/>
</dbReference>
<evidence type="ECO:0000256" key="2">
    <source>
        <dbReference type="ARBA" id="ARBA00023125"/>
    </source>
</evidence>
<dbReference type="AlphaFoldDB" id="A0A5D0CLM3"/>
<dbReference type="InterPro" id="IPR047057">
    <property type="entry name" value="MerR_fam"/>
</dbReference>
<comment type="caution">
    <text evidence="6">The sequence shown here is derived from an EMBL/GenBank/DDBJ whole genome shotgun (WGS) entry which is preliminary data.</text>
</comment>
<name>A0A5D0CLM3_9BACL</name>